<sequence>MALGKHPSVQVELANWCKDVGLFETHALMFFNVPVDTEVAVIEDVMQTVKALGKVRVRDTREGPTSRAMLVLCECKQAVDSTRVPPEVTPNETGEPWTVVVVSNQETSPETTSEGFTEKLTKFLMAEGKSFTDVQALFTTRSSAEGSPESIIRAVGEILEKTAKHPGDSSAYRRLRTLSATVPTPVGEESIENWMEQARLMIAECECSEKEKRRRIIESVKGPALEIIRAVRFSNPEASALQYLEALESTFGSSESGEDLYFKFRLMRQNAGEALSGFLRRIDKALCKVVERDGLSSLLVDKVRVEQLIRGAVHSDMLLLQLGLRERKNRPPSFLSLLKEIREAEENEAARHRMTAKAKSIQYHEDERMSPSVLLELKSEIQELRSRLSCGEFKPVATSSMVLKAKEKFSMPSEKTDDSEVQALREQIHQLQQQLAVMNVGKPQQSFQIQERKARPCLSQAVSASRVKLPRPKDDYFCYRCGEDGHISTKCQAAPNAEQVIQKLIRSLRKSKSGKHEESGDHKNDQVCFSKRSQTEVNESSGLPKGLVGPASTIEVKLNGCGCKALLDSGSQVTIVFEDWYSKNLPDVPIHPLTGLSIWGLSSSSYPYKGYVVVDVTFPASVIGVEESLSILALVCPEPQGPTQLPVIIGTNASFFTRLAALSREFDGSGVAHALRIQTCDSEICIPQIPGNKTLPDTSEGNIKWMGPGDCVIPSRGEVCTLCQLHTDKTLKKEFFVVDRPVGDSLPAGLLIIPVLLPFSAIEEKTIKVLMQNETSRDIPISAGTVIANVYPTDTVLATVGSPKSAVIDSQLFKFGEAEIPEAWEKRLRQKLSLRGDVFSIHEWDVGLAEGVEHHIRLHDNKPFRERSRRLAPADIEDVRRHIKDLLVAGIIKESRSPYASPIVIARKKNGAIRMCIDYRTLNARTVPDQYTTPRIEDALDCLAGSRWFSVLDLRSGYYQLPMAEEDKEKTAFICPLGFFQFERMPQGITGAPATFQRLMEKAVGDMHLLQVIVYLDDIIVFGSTLEEHEERLLKVLDRLRECGLKVSIDKCQFCQSKVRYVGHIVSAAGVSPDPAKIEAVTQWKMPTDLKSLRSFLGFCGFYRRFVKDYSAIVRPLTELTKGYPPTSRRTKKSADRPLYFKESDPFGTRWDEPCTTAFHNIIHRLTHAPVLAFADPTKPYVLHVDASLNGLGAVLNQEHPDGLRPVAYASRKLSLSERRYPVHQLEFLALKWAVVDKFHDYLYGAQFVVMTDNNPVTYVLSSAKLNATGHRWLAALATYNFSLKYKPGRHNVDADLLSRHPCEPSPRSDWKEIPKSAVRAICQVALVPEGEESSRLVDHLGLSPQSIPDAYACPTVLSRSPMEQLSTADLRKAQEEDPIIGEVKREVESGRILTSKKSSNASIALLQRQCSKLKIQNNLLYRVTHSTSGREKLQLVLPEKYWSQVLCSLHDSSGHLGVEKTTELVKDRFYWPKMSPHIEQYIKCCGSCIARKTLPKKVAPMNHMTSSGPFDLVCIDFLSIEPDSRGIGNVLVVTDHFTRYAQAFACKDQKALTVAKTLCDKFFIHYGLPSRIHSDQGRDFESGLIKELLKMLGIRKSRTTPYHPQGDPQPERFNRTLLSMLGTLNLAEKSRWSEHINRLVHAYNCTRNESTGYSPYYLLFGREARLPVDVCFGTSSGGKGVSNHRQYVERMKLDLQRAYQLATETAQKSQQRNKRLYDKRVTHQTLAVGDRVLIRNLAVTGKNKLGDKWNSFPYLVVEKLKNLPVYRLKPERGMGSVRTLHRDHILPIRLDVRLNVPEDLKAVRVPPETRARSVIRKQGRRLEGTNVTTIDGNLSCDSESEEELCNFYPDRVDMQPQPDNHDQAMPAEEEAVRDVINSPSTPGNETIPLSAEEDLEESNPAEAGGLEQEGGETRNETPPKDVVEHVPLRPRREIRPVIKLSYDRLGQSSSRPLTLVHRGMVVNVEERVKLRENLCNTVWCHPLALCSKCGQLTISLEPRLSVPV</sequence>
<dbReference type="InterPro" id="IPR048271">
    <property type="entry name" value="PNMA_N"/>
</dbReference>
<evidence type="ECO:0000256" key="2">
    <source>
        <dbReference type="ARBA" id="ARBA00012180"/>
    </source>
</evidence>
<evidence type="ECO:0000256" key="9">
    <source>
        <dbReference type="ARBA" id="ARBA00022884"/>
    </source>
</evidence>
<dbReference type="SUPFAM" id="SSF56672">
    <property type="entry name" value="DNA/RNA polymerases"/>
    <property type="match status" value="1"/>
</dbReference>
<dbReference type="FunFam" id="3.10.10.10:FF:000004">
    <property type="entry name" value="Uncharacterized protein"/>
    <property type="match status" value="1"/>
</dbReference>
<keyword evidence="14" id="KW-0175">Coiled coil</keyword>
<dbReference type="FunFam" id="3.10.20.370:FF:000001">
    <property type="entry name" value="Retrovirus-related Pol polyprotein from transposon 17.6-like protein"/>
    <property type="match status" value="1"/>
</dbReference>
<evidence type="ECO:0000256" key="13">
    <source>
        <dbReference type="PROSITE-ProRule" id="PRU00047"/>
    </source>
</evidence>
<keyword evidence="13" id="KW-0479">Metal-binding</keyword>
<evidence type="ECO:0000256" key="8">
    <source>
        <dbReference type="ARBA" id="ARBA00022842"/>
    </source>
</evidence>
<dbReference type="PANTHER" id="PTHR37984">
    <property type="entry name" value="PROTEIN CBG26694"/>
    <property type="match status" value="1"/>
</dbReference>
<dbReference type="InterPro" id="IPR043502">
    <property type="entry name" value="DNA/RNA_pol_sf"/>
</dbReference>
<evidence type="ECO:0000256" key="11">
    <source>
        <dbReference type="ARBA" id="ARBA00022918"/>
    </source>
</evidence>
<feature type="region of interest" description="Disordered" evidence="15">
    <location>
        <begin position="1851"/>
        <end position="1871"/>
    </location>
</feature>
<evidence type="ECO:0000313" key="19">
    <source>
        <dbReference type="EMBL" id="KAA0718601.1"/>
    </source>
</evidence>
<evidence type="ECO:0000256" key="3">
    <source>
        <dbReference type="ARBA" id="ARBA00022679"/>
    </source>
</evidence>
<dbReference type="GO" id="GO:0006508">
    <property type="term" value="P:proteolysis"/>
    <property type="evidence" value="ECO:0007669"/>
    <property type="project" value="InterPro"/>
</dbReference>
<keyword evidence="13" id="KW-0862">Zinc</keyword>
<feature type="coiled-coil region" evidence="14">
    <location>
        <begin position="414"/>
        <end position="441"/>
    </location>
</feature>
<dbReference type="GO" id="GO:0008270">
    <property type="term" value="F:zinc ion binding"/>
    <property type="evidence" value="ECO:0007669"/>
    <property type="project" value="UniProtKB-KW"/>
</dbReference>
<dbReference type="CDD" id="cd09274">
    <property type="entry name" value="RNase_HI_RT_Ty3"/>
    <property type="match status" value="1"/>
</dbReference>
<reference evidence="19 20" key="1">
    <citation type="journal article" date="2019" name="Mol. Ecol. Resour.">
        <title>Chromosome-level genome assembly of Triplophysa tibetana, a fish adapted to the harsh high-altitude environment of the Tibetan Plateau.</title>
        <authorList>
            <person name="Yang X."/>
            <person name="Liu H."/>
            <person name="Ma Z."/>
            <person name="Zou Y."/>
            <person name="Zou M."/>
            <person name="Mao Y."/>
            <person name="Li X."/>
            <person name="Wang H."/>
            <person name="Chen T."/>
            <person name="Wang W."/>
            <person name="Yang R."/>
        </authorList>
    </citation>
    <scope>NUCLEOTIDE SEQUENCE [LARGE SCALE GENOMIC DNA]</scope>
    <source>
        <strain evidence="19">TTIB1903HZAU</strain>
        <tissue evidence="19">Muscle</tissue>
    </source>
</reference>
<evidence type="ECO:0000313" key="20">
    <source>
        <dbReference type="Proteomes" id="UP000324632"/>
    </source>
</evidence>
<dbReference type="FunFam" id="3.30.420.10:FF:000269">
    <property type="entry name" value="Uncharacterized protein"/>
    <property type="match status" value="1"/>
</dbReference>
<dbReference type="InterPro" id="IPR041577">
    <property type="entry name" value="RT_RNaseH_2"/>
</dbReference>
<keyword evidence="5" id="KW-0540">Nuclease</keyword>
<dbReference type="InterPro" id="IPR021109">
    <property type="entry name" value="Peptidase_aspartic_dom_sf"/>
</dbReference>
<dbReference type="SUPFAM" id="SSF53098">
    <property type="entry name" value="Ribonuclease H-like"/>
    <property type="match status" value="1"/>
</dbReference>
<dbReference type="FunFam" id="1.10.340.70:FF:000001">
    <property type="entry name" value="Retrovirus-related Pol polyprotein from transposon gypsy-like Protein"/>
    <property type="match status" value="1"/>
</dbReference>
<evidence type="ECO:0000259" key="17">
    <source>
        <dbReference type="PROSITE" id="PS50878"/>
    </source>
</evidence>
<evidence type="ECO:0000256" key="10">
    <source>
        <dbReference type="ARBA" id="ARBA00022908"/>
    </source>
</evidence>
<dbReference type="SUPFAM" id="SSF50630">
    <property type="entry name" value="Acid proteases"/>
    <property type="match status" value="1"/>
</dbReference>
<comment type="caution">
    <text evidence="19">The sequence shown here is derived from an EMBL/GenBank/DDBJ whole genome shotgun (WGS) entry which is preliminary data.</text>
</comment>
<dbReference type="PROSITE" id="PS50994">
    <property type="entry name" value="INTEGRASE"/>
    <property type="match status" value="1"/>
</dbReference>
<evidence type="ECO:0000256" key="5">
    <source>
        <dbReference type="ARBA" id="ARBA00022722"/>
    </source>
</evidence>
<evidence type="ECO:0000256" key="14">
    <source>
        <dbReference type="SAM" id="Coils"/>
    </source>
</evidence>
<organism evidence="19 20">
    <name type="scientific">Triplophysa tibetana</name>
    <dbReference type="NCBI Taxonomy" id="1572043"/>
    <lineage>
        <taxon>Eukaryota</taxon>
        <taxon>Metazoa</taxon>
        <taxon>Chordata</taxon>
        <taxon>Craniata</taxon>
        <taxon>Vertebrata</taxon>
        <taxon>Euteleostomi</taxon>
        <taxon>Actinopterygii</taxon>
        <taxon>Neopterygii</taxon>
        <taxon>Teleostei</taxon>
        <taxon>Ostariophysi</taxon>
        <taxon>Cypriniformes</taxon>
        <taxon>Nemacheilidae</taxon>
        <taxon>Triplophysa</taxon>
    </lineage>
</organism>
<evidence type="ECO:0000256" key="6">
    <source>
        <dbReference type="ARBA" id="ARBA00022759"/>
    </source>
</evidence>
<dbReference type="InterPro" id="IPR036397">
    <property type="entry name" value="RNaseH_sf"/>
</dbReference>
<keyword evidence="9" id="KW-0694">RNA-binding</keyword>
<dbReference type="Pfam" id="PF17921">
    <property type="entry name" value="Integrase_H2C2"/>
    <property type="match status" value="1"/>
</dbReference>
<evidence type="ECO:0000259" key="18">
    <source>
        <dbReference type="PROSITE" id="PS50994"/>
    </source>
</evidence>
<dbReference type="Pfam" id="PF00665">
    <property type="entry name" value="rve"/>
    <property type="match status" value="1"/>
</dbReference>
<dbReference type="InterPro" id="IPR001584">
    <property type="entry name" value="Integrase_cat-core"/>
</dbReference>
<keyword evidence="8" id="KW-0460">Magnesium</keyword>
<evidence type="ECO:0000256" key="15">
    <source>
        <dbReference type="SAM" id="MobiDB-lite"/>
    </source>
</evidence>
<dbReference type="Gene3D" id="3.10.10.10">
    <property type="entry name" value="HIV Type 1 Reverse Transcriptase, subunit A, domain 1"/>
    <property type="match status" value="1"/>
</dbReference>
<dbReference type="PROSITE" id="PS50878">
    <property type="entry name" value="RT_POL"/>
    <property type="match status" value="1"/>
</dbReference>
<keyword evidence="13" id="KW-0863">Zinc-finger</keyword>
<dbReference type="PROSITE" id="PS00141">
    <property type="entry name" value="ASP_PROTEASE"/>
    <property type="match status" value="1"/>
</dbReference>
<feature type="region of interest" description="Disordered" evidence="15">
    <location>
        <begin position="1893"/>
        <end position="1922"/>
    </location>
</feature>
<dbReference type="EMBL" id="SOYY01000007">
    <property type="protein sequence ID" value="KAA0718601.1"/>
    <property type="molecule type" value="Genomic_DNA"/>
</dbReference>
<keyword evidence="6" id="KW-0255">Endonuclease</keyword>
<dbReference type="GO" id="GO:0004190">
    <property type="term" value="F:aspartic-type endopeptidase activity"/>
    <property type="evidence" value="ECO:0007669"/>
    <property type="project" value="InterPro"/>
</dbReference>
<keyword evidence="20" id="KW-1185">Reference proteome</keyword>
<dbReference type="InterPro" id="IPR001969">
    <property type="entry name" value="Aspartic_peptidase_AS"/>
</dbReference>
<dbReference type="Pfam" id="PF14893">
    <property type="entry name" value="PNMA"/>
    <property type="match status" value="1"/>
</dbReference>
<dbReference type="GO" id="GO:0004523">
    <property type="term" value="F:RNA-DNA hybrid ribonuclease activity"/>
    <property type="evidence" value="ECO:0007669"/>
    <property type="project" value="UniProtKB-EC"/>
</dbReference>
<dbReference type="Pfam" id="PF00078">
    <property type="entry name" value="RVT_1"/>
    <property type="match status" value="1"/>
</dbReference>
<keyword evidence="4" id="KW-0548">Nucleotidyltransferase</keyword>
<dbReference type="Gene3D" id="3.10.20.370">
    <property type="match status" value="1"/>
</dbReference>
<dbReference type="InterPro" id="IPR048270">
    <property type="entry name" value="PNMA_C"/>
</dbReference>
<evidence type="ECO:0000259" key="16">
    <source>
        <dbReference type="PROSITE" id="PS50158"/>
    </source>
</evidence>
<dbReference type="CDD" id="cd01647">
    <property type="entry name" value="RT_LTR"/>
    <property type="match status" value="1"/>
</dbReference>
<dbReference type="GO" id="GO:0015074">
    <property type="term" value="P:DNA integration"/>
    <property type="evidence" value="ECO:0007669"/>
    <property type="project" value="UniProtKB-KW"/>
</dbReference>
<dbReference type="Gene3D" id="3.30.420.10">
    <property type="entry name" value="Ribonuclease H-like superfamily/Ribonuclease H"/>
    <property type="match status" value="1"/>
</dbReference>
<evidence type="ECO:0000256" key="1">
    <source>
        <dbReference type="ARBA" id="ARBA00010879"/>
    </source>
</evidence>
<evidence type="ECO:0000256" key="4">
    <source>
        <dbReference type="ARBA" id="ARBA00022695"/>
    </source>
</evidence>
<dbReference type="FunFam" id="3.30.70.270:FF:000020">
    <property type="entry name" value="Transposon Tf2-6 polyprotein-like Protein"/>
    <property type="match status" value="1"/>
</dbReference>
<gene>
    <name evidence="19" type="ORF">E1301_Tti013181</name>
</gene>
<dbReference type="Gene3D" id="3.30.70.270">
    <property type="match status" value="2"/>
</dbReference>
<feature type="domain" description="Integrase catalytic" evidence="18">
    <location>
        <begin position="1506"/>
        <end position="1664"/>
    </location>
</feature>
<dbReference type="InterPro" id="IPR001878">
    <property type="entry name" value="Znf_CCHC"/>
</dbReference>
<dbReference type="Pfam" id="PF20846">
    <property type="entry name" value="PNMA_N"/>
    <property type="match status" value="1"/>
</dbReference>
<dbReference type="EC" id="3.1.26.4" evidence="2"/>
<dbReference type="InterPro" id="IPR000477">
    <property type="entry name" value="RT_dom"/>
</dbReference>
<accession>A0A5A9PBQ3</accession>
<name>A0A5A9PBQ3_9TELE</name>
<dbReference type="InterPro" id="IPR050951">
    <property type="entry name" value="Retrovirus_Pol_polyprotein"/>
</dbReference>
<dbReference type="GO" id="GO:0003723">
    <property type="term" value="F:RNA binding"/>
    <property type="evidence" value="ECO:0007669"/>
    <property type="project" value="UniProtKB-KW"/>
</dbReference>
<feature type="compositionally biased region" description="Basic and acidic residues" evidence="15">
    <location>
        <begin position="1912"/>
        <end position="1922"/>
    </location>
</feature>
<feature type="domain" description="Reverse transcriptase" evidence="17">
    <location>
        <begin position="887"/>
        <end position="1066"/>
    </location>
</feature>
<keyword evidence="11" id="KW-0695">RNA-directed DNA polymerase</keyword>
<keyword evidence="3" id="KW-0808">Transferase</keyword>
<proteinExistence type="inferred from homology"/>
<dbReference type="InterPro" id="IPR043128">
    <property type="entry name" value="Rev_trsase/Diguanyl_cyclase"/>
</dbReference>
<evidence type="ECO:0000256" key="12">
    <source>
        <dbReference type="ARBA" id="ARBA00039658"/>
    </source>
</evidence>
<dbReference type="Gene3D" id="1.10.340.70">
    <property type="match status" value="1"/>
</dbReference>
<dbReference type="InterPro" id="IPR012337">
    <property type="entry name" value="RNaseH-like_sf"/>
</dbReference>
<dbReference type="GO" id="GO:0003964">
    <property type="term" value="F:RNA-directed DNA polymerase activity"/>
    <property type="evidence" value="ECO:0007669"/>
    <property type="project" value="UniProtKB-KW"/>
</dbReference>
<dbReference type="Pfam" id="PF17919">
    <property type="entry name" value="RT_RNaseH_2"/>
    <property type="match status" value="1"/>
</dbReference>
<dbReference type="InterPro" id="IPR041588">
    <property type="entry name" value="Integrase_H2C2"/>
</dbReference>
<keyword evidence="7" id="KW-0378">Hydrolase</keyword>
<dbReference type="PROSITE" id="PS50158">
    <property type="entry name" value="ZF_CCHC"/>
    <property type="match status" value="1"/>
</dbReference>
<keyword evidence="10" id="KW-0229">DNA integration</keyword>
<feature type="domain" description="CCHC-type" evidence="16">
    <location>
        <begin position="478"/>
        <end position="491"/>
    </location>
</feature>
<dbReference type="Proteomes" id="UP000324632">
    <property type="component" value="Chromosome 7"/>
</dbReference>
<evidence type="ECO:0000256" key="7">
    <source>
        <dbReference type="ARBA" id="ARBA00022801"/>
    </source>
</evidence>
<protein>
    <recommendedName>
        <fullName evidence="12">Gypsy retrotransposon integrase-like protein 1</fullName>
        <ecNumber evidence="2">3.1.26.4</ecNumber>
    </recommendedName>
</protein>
<dbReference type="PANTHER" id="PTHR37984:SF15">
    <property type="entry name" value="INTEGRASE CATALYTIC DOMAIN-CONTAINING PROTEIN"/>
    <property type="match status" value="1"/>
</dbReference>
<comment type="similarity">
    <text evidence="1">Belongs to the beta type-B retroviral polymerase family. HERV class-II K(HML-2) pol subfamily.</text>
</comment>